<organism evidence="2 3">
    <name type="scientific">Hydnum rufescens UP504</name>
    <dbReference type="NCBI Taxonomy" id="1448309"/>
    <lineage>
        <taxon>Eukaryota</taxon>
        <taxon>Fungi</taxon>
        <taxon>Dikarya</taxon>
        <taxon>Basidiomycota</taxon>
        <taxon>Agaricomycotina</taxon>
        <taxon>Agaricomycetes</taxon>
        <taxon>Cantharellales</taxon>
        <taxon>Hydnaceae</taxon>
        <taxon>Hydnum</taxon>
    </lineage>
</organism>
<keyword evidence="3" id="KW-1185">Reference proteome</keyword>
<comment type="caution">
    <text evidence="2">The sequence shown here is derived from an EMBL/GenBank/DDBJ whole genome shotgun (WGS) entry which is preliminary data.</text>
</comment>
<dbReference type="Proteomes" id="UP000886523">
    <property type="component" value="Unassembled WGS sequence"/>
</dbReference>
<feature type="compositionally biased region" description="Polar residues" evidence="1">
    <location>
        <begin position="120"/>
        <end position="131"/>
    </location>
</feature>
<proteinExistence type="predicted"/>
<reference evidence="2" key="1">
    <citation type="journal article" date="2020" name="Nat. Commun.">
        <title>Large-scale genome sequencing of mycorrhizal fungi provides insights into the early evolution of symbiotic traits.</title>
        <authorList>
            <person name="Miyauchi S."/>
            <person name="Kiss E."/>
            <person name="Kuo A."/>
            <person name="Drula E."/>
            <person name="Kohler A."/>
            <person name="Sanchez-Garcia M."/>
            <person name="Morin E."/>
            <person name="Andreopoulos B."/>
            <person name="Barry K.W."/>
            <person name="Bonito G."/>
            <person name="Buee M."/>
            <person name="Carver A."/>
            <person name="Chen C."/>
            <person name="Cichocki N."/>
            <person name="Clum A."/>
            <person name="Culley D."/>
            <person name="Crous P.W."/>
            <person name="Fauchery L."/>
            <person name="Girlanda M."/>
            <person name="Hayes R.D."/>
            <person name="Keri Z."/>
            <person name="LaButti K."/>
            <person name="Lipzen A."/>
            <person name="Lombard V."/>
            <person name="Magnuson J."/>
            <person name="Maillard F."/>
            <person name="Murat C."/>
            <person name="Nolan M."/>
            <person name="Ohm R.A."/>
            <person name="Pangilinan J."/>
            <person name="Pereira M.F."/>
            <person name="Perotto S."/>
            <person name="Peter M."/>
            <person name="Pfister S."/>
            <person name="Riley R."/>
            <person name="Sitrit Y."/>
            <person name="Stielow J.B."/>
            <person name="Szollosi G."/>
            <person name="Zifcakova L."/>
            <person name="Stursova M."/>
            <person name="Spatafora J.W."/>
            <person name="Tedersoo L."/>
            <person name="Vaario L.M."/>
            <person name="Yamada A."/>
            <person name="Yan M."/>
            <person name="Wang P."/>
            <person name="Xu J."/>
            <person name="Bruns T."/>
            <person name="Baldrian P."/>
            <person name="Vilgalys R."/>
            <person name="Dunand C."/>
            <person name="Henrissat B."/>
            <person name="Grigoriev I.V."/>
            <person name="Hibbett D."/>
            <person name="Nagy L.G."/>
            <person name="Martin F.M."/>
        </authorList>
    </citation>
    <scope>NUCLEOTIDE SEQUENCE</scope>
    <source>
        <strain evidence="2">UP504</strain>
    </source>
</reference>
<dbReference type="EMBL" id="MU129039">
    <property type="protein sequence ID" value="KAF9509272.1"/>
    <property type="molecule type" value="Genomic_DNA"/>
</dbReference>
<accession>A0A9P6DPR3</accession>
<evidence type="ECO:0000256" key="1">
    <source>
        <dbReference type="SAM" id="MobiDB-lite"/>
    </source>
</evidence>
<feature type="region of interest" description="Disordered" evidence="1">
    <location>
        <begin position="71"/>
        <end position="131"/>
    </location>
</feature>
<gene>
    <name evidence="2" type="ORF">BS47DRAFT_1397060</name>
</gene>
<evidence type="ECO:0000313" key="2">
    <source>
        <dbReference type="EMBL" id="KAF9509272.1"/>
    </source>
</evidence>
<dbReference type="AlphaFoldDB" id="A0A9P6DPR3"/>
<sequence>MPAEHVGTRLNLNVQTGLELFAPTGFYEQQTRVESPRGNVIASHNRIETGILTSVNDIRAHWEHPPYHSHLRTHLSPPDSRVYHHLRNKSVKETASARKTPKAQESTSRTACPRLPSMSMPLQDTRSQSGM</sequence>
<protein>
    <submittedName>
        <fullName evidence="2">Uncharacterized protein</fullName>
    </submittedName>
</protein>
<name>A0A9P6DPR3_9AGAM</name>
<evidence type="ECO:0000313" key="3">
    <source>
        <dbReference type="Proteomes" id="UP000886523"/>
    </source>
</evidence>